<comment type="caution">
    <text evidence="1">The sequence shown here is derived from an EMBL/GenBank/DDBJ whole genome shotgun (WGS) entry which is preliminary data.</text>
</comment>
<reference evidence="1 3" key="1">
    <citation type="journal article" date="2018" name="Elife">
        <title>Firefly genomes illuminate parallel origins of bioluminescence in beetles.</title>
        <authorList>
            <person name="Fallon T.R."/>
            <person name="Lower S.E."/>
            <person name="Chang C.H."/>
            <person name="Bessho-Uehara M."/>
            <person name="Martin G.J."/>
            <person name="Bewick A.J."/>
            <person name="Behringer M."/>
            <person name="Debat H.J."/>
            <person name="Wong I."/>
            <person name="Day J.C."/>
            <person name="Suvorov A."/>
            <person name="Silva C.J."/>
            <person name="Stanger-Hall K.F."/>
            <person name="Hall D.W."/>
            <person name="Schmitz R.J."/>
            <person name="Nelson D.R."/>
            <person name="Lewis S.M."/>
            <person name="Shigenobu S."/>
            <person name="Bybee S.M."/>
            <person name="Larracuente A.M."/>
            <person name="Oba Y."/>
            <person name="Weng J.K."/>
        </authorList>
    </citation>
    <scope>NUCLEOTIDE SEQUENCE [LARGE SCALE GENOMIC DNA]</scope>
    <source>
        <strain evidence="1">1611_PpyrPB1</strain>
        <tissue evidence="1">Whole body</tissue>
    </source>
</reference>
<organism evidence="1 3">
    <name type="scientific">Photinus pyralis</name>
    <name type="common">Common eastern firefly</name>
    <name type="synonym">Lampyris pyralis</name>
    <dbReference type="NCBI Taxonomy" id="7054"/>
    <lineage>
        <taxon>Eukaryota</taxon>
        <taxon>Metazoa</taxon>
        <taxon>Ecdysozoa</taxon>
        <taxon>Arthropoda</taxon>
        <taxon>Hexapoda</taxon>
        <taxon>Insecta</taxon>
        <taxon>Pterygota</taxon>
        <taxon>Neoptera</taxon>
        <taxon>Endopterygota</taxon>
        <taxon>Coleoptera</taxon>
        <taxon>Polyphaga</taxon>
        <taxon>Elateriformia</taxon>
        <taxon>Elateroidea</taxon>
        <taxon>Lampyridae</taxon>
        <taxon>Lampyrinae</taxon>
        <taxon>Photinus</taxon>
    </lineage>
</organism>
<dbReference type="Proteomes" id="UP000327044">
    <property type="component" value="Unassembled WGS sequence"/>
</dbReference>
<evidence type="ECO:0008006" key="4">
    <source>
        <dbReference type="Google" id="ProtNLM"/>
    </source>
</evidence>
<reference evidence="1" key="2">
    <citation type="submission" date="2019-08" db="EMBL/GenBank/DDBJ databases">
        <authorList>
            <consortium name="Photinus pyralis genome working group"/>
            <person name="Fallon T.R."/>
            <person name="Sander Lower S.E."/>
            <person name="Weng J.-K."/>
        </authorList>
    </citation>
    <scope>NUCLEOTIDE SEQUENCE</scope>
    <source>
        <strain evidence="1">1611_PpyrPB1</strain>
        <tissue evidence="1">Whole body</tissue>
    </source>
</reference>
<keyword evidence="3" id="KW-1185">Reference proteome</keyword>
<dbReference type="InParanoid" id="A0A5N4B378"/>
<name>A0A5N4B378_PHOPY</name>
<dbReference type="AlphaFoldDB" id="A0A5N4B378"/>
<protein>
    <recommendedName>
        <fullName evidence="4">Transposase Helix-turn-helix domain-containing protein</fullName>
    </recommendedName>
</protein>
<evidence type="ECO:0000313" key="1">
    <source>
        <dbReference type="EMBL" id="KAB0804071.1"/>
    </source>
</evidence>
<sequence>MNVERRISVVSGLIGICVIRKILKRRAARKNKKRKLWQEEWLKKRDVGKGVLSLLQNELLHEDPEAYRNFLRMDNDTFMELLTLIDDIIKKQDTQLRQSIPSDKRLAVTLRYLASGNTFRDLMYATRIHESTISIIVMEQGGFRASNEALLTRNKFCDYFNTVGSVEWQNKSIGLV</sequence>
<gene>
    <name evidence="1" type="ORF">PPYR_01041</name>
    <name evidence="2" type="ORF">PPYR_01437</name>
</gene>
<dbReference type="EMBL" id="VVIM01000001">
    <property type="protein sequence ID" value="KAB0804467.1"/>
    <property type="molecule type" value="Genomic_DNA"/>
</dbReference>
<dbReference type="EMBL" id="VVIM01000001">
    <property type="protein sequence ID" value="KAB0804071.1"/>
    <property type="molecule type" value="Genomic_DNA"/>
</dbReference>
<evidence type="ECO:0000313" key="3">
    <source>
        <dbReference type="Proteomes" id="UP000327044"/>
    </source>
</evidence>
<accession>A0A5N4B378</accession>
<proteinExistence type="predicted"/>
<evidence type="ECO:0000313" key="2">
    <source>
        <dbReference type="EMBL" id="KAB0804467.1"/>
    </source>
</evidence>